<dbReference type="Proteomes" id="UP000014113">
    <property type="component" value="Unassembled WGS sequence"/>
</dbReference>
<accession>S1NX17</accession>
<dbReference type="GO" id="GO:0016020">
    <property type="term" value="C:membrane"/>
    <property type="evidence" value="ECO:0007669"/>
    <property type="project" value="InterPro"/>
</dbReference>
<evidence type="ECO:0000256" key="5">
    <source>
        <dbReference type="ARBA" id="ARBA00022801"/>
    </source>
</evidence>
<dbReference type="InterPro" id="IPR006741">
    <property type="entry name" value="AgrB"/>
</dbReference>
<keyword evidence="6 8" id="KW-1133">Transmembrane helix</keyword>
<keyword evidence="1" id="KW-1003">Cell membrane</keyword>
<organism evidence="9 10">
    <name type="scientific">Enterococcus columbae DSM 7374 = ATCC 51263</name>
    <dbReference type="NCBI Taxonomy" id="1121865"/>
    <lineage>
        <taxon>Bacteria</taxon>
        <taxon>Bacillati</taxon>
        <taxon>Bacillota</taxon>
        <taxon>Bacilli</taxon>
        <taxon>Lactobacillales</taxon>
        <taxon>Enterococcaceae</taxon>
        <taxon>Enterococcus</taxon>
    </lineage>
</organism>
<keyword evidence="3" id="KW-0645">Protease</keyword>
<feature type="non-terminal residue" evidence="9">
    <location>
        <position position="92"/>
    </location>
</feature>
<dbReference type="GO" id="GO:0009372">
    <property type="term" value="P:quorum sensing"/>
    <property type="evidence" value="ECO:0007669"/>
    <property type="project" value="UniProtKB-KW"/>
</dbReference>
<evidence type="ECO:0000256" key="1">
    <source>
        <dbReference type="ARBA" id="ARBA00022475"/>
    </source>
</evidence>
<keyword evidence="2" id="KW-0673">Quorum sensing</keyword>
<keyword evidence="4 8" id="KW-0812">Transmembrane</keyword>
<dbReference type="AlphaFoldDB" id="S1NX17"/>
<sequence>MKILEFFTQKLIRKLIKYQLISDQDVNLYSYGINLLLSYLLNLFTILLIGLLENKFIETIFFTAIFVFIRSYSGGLHFSKFIYCYIGTVIVI</sequence>
<dbReference type="EMBL" id="ASWJ01000004">
    <property type="protein sequence ID" value="EOW84711.1"/>
    <property type="molecule type" value="Genomic_DNA"/>
</dbReference>
<evidence type="ECO:0008006" key="11">
    <source>
        <dbReference type="Google" id="ProtNLM"/>
    </source>
</evidence>
<keyword evidence="5" id="KW-0378">Hydrolase</keyword>
<dbReference type="eggNOG" id="COG4512">
    <property type="taxonomic scope" value="Bacteria"/>
</dbReference>
<feature type="transmembrane region" description="Helical" evidence="8">
    <location>
        <begin position="28"/>
        <end position="49"/>
    </location>
</feature>
<evidence type="ECO:0000256" key="4">
    <source>
        <dbReference type="ARBA" id="ARBA00022692"/>
    </source>
</evidence>
<evidence type="ECO:0000256" key="6">
    <source>
        <dbReference type="ARBA" id="ARBA00022989"/>
    </source>
</evidence>
<gene>
    <name evidence="9" type="ORF">I568_01207</name>
</gene>
<dbReference type="GO" id="GO:0008233">
    <property type="term" value="F:peptidase activity"/>
    <property type="evidence" value="ECO:0007669"/>
    <property type="project" value="UniProtKB-KW"/>
</dbReference>
<evidence type="ECO:0000256" key="8">
    <source>
        <dbReference type="SAM" id="Phobius"/>
    </source>
</evidence>
<dbReference type="GO" id="GO:0006508">
    <property type="term" value="P:proteolysis"/>
    <property type="evidence" value="ECO:0007669"/>
    <property type="project" value="UniProtKB-KW"/>
</dbReference>
<dbReference type="Pfam" id="PF04647">
    <property type="entry name" value="AgrB"/>
    <property type="match status" value="1"/>
</dbReference>
<evidence type="ECO:0000256" key="3">
    <source>
        <dbReference type="ARBA" id="ARBA00022670"/>
    </source>
</evidence>
<keyword evidence="7 8" id="KW-0472">Membrane</keyword>
<name>S1NX17_9ENTE</name>
<evidence type="ECO:0000256" key="7">
    <source>
        <dbReference type="ARBA" id="ARBA00023136"/>
    </source>
</evidence>
<evidence type="ECO:0000313" key="9">
    <source>
        <dbReference type="EMBL" id="EOW84711.1"/>
    </source>
</evidence>
<protein>
    <recommendedName>
        <fullName evidence="11">Accessory regulator AgrB</fullName>
    </recommendedName>
</protein>
<keyword evidence="10" id="KW-1185">Reference proteome</keyword>
<dbReference type="RefSeq" id="WP_016252512.1">
    <property type="nucleotide sequence ID" value="NZ_KE136493.1"/>
</dbReference>
<feature type="transmembrane region" description="Helical" evidence="8">
    <location>
        <begin position="56"/>
        <end position="73"/>
    </location>
</feature>
<dbReference type="STRING" id="1121865.OMW_00609"/>
<reference evidence="9 10" key="1">
    <citation type="submission" date="2013-03" db="EMBL/GenBank/DDBJ databases">
        <title>The Genome Sequence of Enterococcus columbae ATCC_51263 (PacBio/Illumina hybrid assembly).</title>
        <authorList>
            <consortium name="The Broad Institute Genomics Platform"/>
            <consortium name="The Broad Institute Genome Sequencing Center for Infectious Disease"/>
            <person name="Earl A."/>
            <person name="Russ C."/>
            <person name="Gilmore M."/>
            <person name="Surin D."/>
            <person name="Walker B."/>
            <person name="Young S."/>
            <person name="Zeng Q."/>
            <person name="Gargeya S."/>
            <person name="Fitzgerald M."/>
            <person name="Haas B."/>
            <person name="Abouelleil A."/>
            <person name="Allen A.W."/>
            <person name="Alvarado L."/>
            <person name="Arachchi H.M."/>
            <person name="Berlin A.M."/>
            <person name="Chapman S.B."/>
            <person name="Gainer-Dewar J."/>
            <person name="Goldberg J."/>
            <person name="Griggs A."/>
            <person name="Gujja S."/>
            <person name="Hansen M."/>
            <person name="Howarth C."/>
            <person name="Imamovic A."/>
            <person name="Ireland A."/>
            <person name="Larimer J."/>
            <person name="McCowan C."/>
            <person name="Murphy C."/>
            <person name="Pearson M."/>
            <person name="Poon T.W."/>
            <person name="Priest M."/>
            <person name="Roberts A."/>
            <person name="Saif S."/>
            <person name="Shea T."/>
            <person name="Sisk P."/>
            <person name="Sykes S."/>
            <person name="Wortman J."/>
            <person name="Nusbaum C."/>
            <person name="Birren B."/>
        </authorList>
    </citation>
    <scope>NUCLEOTIDE SEQUENCE [LARGE SCALE GENOMIC DNA]</scope>
    <source>
        <strain evidence="9 10">ATCC 51263</strain>
    </source>
</reference>
<evidence type="ECO:0000256" key="2">
    <source>
        <dbReference type="ARBA" id="ARBA00022654"/>
    </source>
</evidence>
<proteinExistence type="predicted"/>
<comment type="caution">
    <text evidence="9">The sequence shown here is derived from an EMBL/GenBank/DDBJ whole genome shotgun (WGS) entry which is preliminary data.</text>
</comment>
<evidence type="ECO:0000313" key="10">
    <source>
        <dbReference type="Proteomes" id="UP000014113"/>
    </source>
</evidence>